<evidence type="ECO:0000313" key="2">
    <source>
        <dbReference type="EMBL" id="GAA1984116.1"/>
    </source>
</evidence>
<proteinExistence type="predicted"/>
<accession>A0ABN2SCH2</accession>
<organism evidence="2 3">
    <name type="scientific">Terrabacter lapilli</name>
    <dbReference type="NCBI Taxonomy" id="436231"/>
    <lineage>
        <taxon>Bacteria</taxon>
        <taxon>Bacillati</taxon>
        <taxon>Actinomycetota</taxon>
        <taxon>Actinomycetes</taxon>
        <taxon>Micrococcales</taxon>
        <taxon>Intrasporangiaceae</taxon>
        <taxon>Terrabacter</taxon>
    </lineage>
</organism>
<feature type="transmembrane region" description="Helical" evidence="1">
    <location>
        <begin position="150"/>
        <end position="175"/>
    </location>
</feature>
<sequence>MTVPLVGFAAGAVVALLVGVFGKVHDPTLAGTTAFGFGSVIAMKIALSIVVGVLAVLQLVGALWLYDRLGVRAPAWLGTAHRISGAVAFLLIVVVAYHCLWAIGLETGSFASGGSVPTRTVVHGVLGCVAIGALVVKVVAVRARRAPGWFLPVAGGLLFTVVVAVVLTSAVWYVAANGWPGSAGYG</sequence>
<dbReference type="EMBL" id="BAAAPU010000007">
    <property type="protein sequence ID" value="GAA1984116.1"/>
    <property type="molecule type" value="Genomic_DNA"/>
</dbReference>
<name>A0ABN2SCH2_9MICO</name>
<dbReference type="InterPro" id="IPR045382">
    <property type="entry name" value="DUF6529"/>
</dbReference>
<evidence type="ECO:0000256" key="1">
    <source>
        <dbReference type="SAM" id="Phobius"/>
    </source>
</evidence>
<gene>
    <name evidence="2" type="ORF">GCM10009817_26930</name>
</gene>
<comment type="caution">
    <text evidence="2">The sequence shown here is derived from an EMBL/GenBank/DDBJ whole genome shotgun (WGS) entry which is preliminary data.</text>
</comment>
<keyword evidence="1" id="KW-0472">Membrane</keyword>
<feature type="transmembrane region" description="Helical" evidence="1">
    <location>
        <begin position="86"/>
        <end position="104"/>
    </location>
</feature>
<evidence type="ECO:0000313" key="3">
    <source>
        <dbReference type="Proteomes" id="UP001500013"/>
    </source>
</evidence>
<keyword evidence="3" id="KW-1185">Reference proteome</keyword>
<feature type="transmembrane region" description="Helical" evidence="1">
    <location>
        <begin position="46"/>
        <end position="66"/>
    </location>
</feature>
<protein>
    <submittedName>
        <fullName evidence="2">DUF6529 family protein</fullName>
    </submittedName>
</protein>
<reference evidence="2 3" key="1">
    <citation type="journal article" date="2019" name="Int. J. Syst. Evol. Microbiol.">
        <title>The Global Catalogue of Microorganisms (GCM) 10K type strain sequencing project: providing services to taxonomists for standard genome sequencing and annotation.</title>
        <authorList>
            <consortium name="The Broad Institute Genomics Platform"/>
            <consortium name="The Broad Institute Genome Sequencing Center for Infectious Disease"/>
            <person name="Wu L."/>
            <person name="Ma J."/>
        </authorList>
    </citation>
    <scope>NUCLEOTIDE SEQUENCE [LARGE SCALE GENOMIC DNA]</scope>
    <source>
        <strain evidence="2 3">JCM 15628</strain>
    </source>
</reference>
<keyword evidence="1" id="KW-1133">Transmembrane helix</keyword>
<feature type="transmembrane region" description="Helical" evidence="1">
    <location>
        <begin position="124"/>
        <end position="143"/>
    </location>
</feature>
<dbReference type="Pfam" id="PF20139">
    <property type="entry name" value="DUF6529"/>
    <property type="match status" value="1"/>
</dbReference>
<keyword evidence="1" id="KW-0812">Transmembrane</keyword>
<dbReference type="Proteomes" id="UP001500013">
    <property type="component" value="Unassembled WGS sequence"/>
</dbReference>